<dbReference type="PANTHER" id="PTHR42859:SF17">
    <property type="entry name" value="ELECTRON TRANSPORT PROTEIN HYDN-RELATED"/>
    <property type="match status" value="1"/>
</dbReference>
<evidence type="ECO:0000313" key="7">
    <source>
        <dbReference type="EMBL" id="SFL70757.1"/>
    </source>
</evidence>
<dbReference type="SUPFAM" id="SSF54862">
    <property type="entry name" value="4Fe-4S ferredoxins"/>
    <property type="match status" value="1"/>
</dbReference>
<evidence type="ECO:0000256" key="4">
    <source>
        <dbReference type="ARBA" id="ARBA00023004"/>
    </source>
</evidence>
<evidence type="ECO:0000256" key="3">
    <source>
        <dbReference type="ARBA" id="ARBA00022737"/>
    </source>
</evidence>
<proteinExistence type="predicted"/>
<dbReference type="GO" id="GO:0051539">
    <property type="term" value="F:4 iron, 4 sulfur cluster binding"/>
    <property type="evidence" value="ECO:0007669"/>
    <property type="project" value="UniProtKB-KW"/>
</dbReference>
<dbReference type="PROSITE" id="PS51379">
    <property type="entry name" value="4FE4S_FER_2"/>
    <property type="match status" value="2"/>
</dbReference>
<dbReference type="CDD" id="cd10554">
    <property type="entry name" value="HycB_like"/>
    <property type="match status" value="1"/>
</dbReference>
<dbReference type="OrthoDB" id="1723058at2"/>
<keyword evidence="4" id="KW-0408">Iron</keyword>
<dbReference type="EMBL" id="FOTS01000014">
    <property type="protein sequence ID" value="SFL70757.1"/>
    <property type="molecule type" value="Genomic_DNA"/>
</dbReference>
<evidence type="ECO:0000259" key="6">
    <source>
        <dbReference type="PROSITE" id="PS51379"/>
    </source>
</evidence>
<sequence length="172" mass="18738">MNDFVIADPGKCIGCRTCEVACVMAHQKEQLLDKLTVENFSPRLRVVKTAKVTTPIQCHQCEDAPCAKACTAQAIVQQDQSVQVIQGRCIGCKACLMACPYGAMDLVLTAAPAQGESKVEALKCDLCRKQDEGPSCIKVCPTKALYEVRGSKMAEQMQNRRKRAALGVMSNR</sequence>
<dbReference type="STRING" id="1123291.SAMN04490355_101471"/>
<accession>A0A1I4JX04</accession>
<name>A0A1I4JX04_9FIRM</name>
<dbReference type="Pfam" id="PF12800">
    <property type="entry name" value="Fer4_4"/>
    <property type="match status" value="1"/>
</dbReference>
<organism evidence="7 8">
    <name type="scientific">Pelosinus propionicus DSM 13327</name>
    <dbReference type="NCBI Taxonomy" id="1123291"/>
    <lineage>
        <taxon>Bacteria</taxon>
        <taxon>Bacillati</taxon>
        <taxon>Bacillota</taxon>
        <taxon>Negativicutes</taxon>
        <taxon>Selenomonadales</taxon>
        <taxon>Sporomusaceae</taxon>
        <taxon>Pelosinus</taxon>
    </lineage>
</organism>
<dbReference type="Pfam" id="PF13247">
    <property type="entry name" value="Fer4_11"/>
    <property type="match status" value="1"/>
</dbReference>
<dbReference type="Proteomes" id="UP000199520">
    <property type="component" value="Unassembled WGS sequence"/>
</dbReference>
<evidence type="ECO:0000256" key="5">
    <source>
        <dbReference type="ARBA" id="ARBA00023014"/>
    </source>
</evidence>
<reference evidence="8" key="1">
    <citation type="submission" date="2016-10" db="EMBL/GenBank/DDBJ databases">
        <authorList>
            <person name="Varghese N."/>
            <person name="Submissions S."/>
        </authorList>
    </citation>
    <scope>NUCLEOTIDE SEQUENCE [LARGE SCALE GENOMIC DNA]</scope>
    <source>
        <strain evidence="8">DSM 13327</strain>
    </source>
</reference>
<dbReference type="PROSITE" id="PS00198">
    <property type="entry name" value="4FE4S_FER_1"/>
    <property type="match status" value="1"/>
</dbReference>
<dbReference type="GO" id="GO:0046872">
    <property type="term" value="F:metal ion binding"/>
    <property type="evidence" value="ECO:0007669"/>
    <property type="project" value="UniProtKB-KW"/>
</dbReference>
<dbReference type="AlphaFoldDB" id="A0A1I4JX04"/>
<dbReference type="PANTHER" id="PTHR42859">
    <property type="entry name" value="OXIDOREDUCTASE"/>
    <property type="match status" value="1"/>
</dbReference>
<gene>
    <name evidence="7" type="ORF">SAMN04490355_101471</name>
</gene>
<keyword evidence="3" id="KW-0677">Repeat</keyword>
<evidence type="ECO:0000313" key="8">
    <source>
        <dbReference type="Proteomes" id="UP000199520"/>
    </source>
</evidence>
<dbReference type="RefSeq" id="WP_090935876.1">
    <property type="nucleotide sequence ID" value="NZ_FOTS01000014.1"/>
</dbReference>
<feature type="domain" description="4Fe-4S ferredoxin-type" evidence="6">
    <location>
        <begin position="3"/>
        <end position="22"/>
    </location>
</feature>
<evidence type="ECO:0000256" key="2">
    <source>
        <dbReference type="ARBA" id="ARBA00022723"/>
    </source>
</evidence>
<protein>
    <submittedName>
        <fullName evidence="7">Electron transport protein HydN</fullName>
    </submittedName>
</protein>
<dbReference type="InterPro" id="IPR050294">
    <property type="entry name" value="RnfB_subfamily"/>
</dbReference>
<keyword evidence="1" id="KW-0004">4Fe-4S</keyword>
<feature type="domain" description="4Fe-4S ferredoxin-type" evidence="6">
    <location>
        <begin position="80"/>
        <end position="109"/>
    </location>
</feature>
<dbReference type="Gene3D" id="3.30.70.20">
    <property type="match status" value="2"/>
</dbReference>
<evidence type="ECO:0000256" key="1">
    <source>
        <dbReference type="ARBA" id="ARBA00022485"/>
    </source>
</evidence>
<dbReference type="InterPro" id="IPR017900">
    <property type="entry name" value="4Fe4S_Fe_S_CS"/>
</dbReference>
<keyword evidence="8" id="KW-1185">Reference proteome</keyword>
<keyword evidence="5" id="KW-0411">Iron-sulfur</keyword>
<keyword evidence="2" id="KW-0479">Metal-binding</keyword>
<dbReference type="InterPro" id="IPR017896">
    <property type="entry name" value="4Fe4S_Fe-S-bd"/>
</dbReference>